<evidence type="ECO:0000256" key="1">
    <source>
        <dbReference type="SAM" id="MobiDB-lite"/>
    </source>
</evidence>
<reference evidence="2 3" key="1">
    <citation type="journal article" date="2017" name="Mol. Biol. Evol.">
        <title>The 4-celled Tetrabaena socialis nuclear genome reveals the essential components for genetic control of cell number at the origin of multicellularity in the volvocine lineage.</title>
        <authorList>
            <person name="Featherston J."/>
            <person name="Arakaki Y."/>
            <person name="Hanschen E.R."/>
            <person name="Ferris P.J."/>
            <person name="Michod R.E."/>
            <person name="Olson B.J.S.C."/>
            <person name="Nozaki H."/>
            <person name="Durand P.M."/>
        </authorList>
    </citation>
    <scope>NUCLEOTIDE SEQUENCE [LARGE SCALE GENOMIC DNA]</scope>
    <source>
        <strain evidence="2 3">NIES-571</strain>
    </source>
</reference>
<sequence length="134" mass="14268">MLRSDSQRPADPAPKRVDFNTGAEVPEAHKVFDEVAIVVKSGNGGNGEVVPSDRGRWVSNFKYKPGGSQSKTIWLPASEADAGGGGARSAAAERVEEEEGGEEEGLVRMAPADDPDAALLDLSMEELLAMEKDW</sequence>
<evidence type="ECO:0000313" key="3">
    <source>
        <dbReference type="Proteomes" id="UP000236333"/>
    </source>
</evidence>
<dbReference type="Proteomes" id="UP000236333">
    <property type="component" value="Unassembled WGS sequence"/>
</dbReference>
<organism evidence="2 3">
    <name type="scientific">Tetrabaena socialis</name>
    <dbReference type="NCBI Taxonomy" id="47790"/>
    <lineage>
        <taxon>Eukaryota</taxon>
        <taxon>Viridiplantae</taxon>
        <taxon>Chlorophyta</taxon>
        <taxon>core chlorophytes</taxon>
        <taxon>Chlorophyceae</taxon>
        <taxon>CS clade</taxon>
        <taxon>Chlamydomonadales</taxon>
        <taxon>Tetrabaenaceae</taxon>
        <taxon>Tetrabaena</taxon>
    </lineage>
</organism>
<protein>
    <submittedName>
        <fullName evidence="2">Uncharacterized protein</fullName>
    </submittedName>
</protein>
<evidence type="ECO:0000313" key="2">
    <source>
        <dbReference type="EMBL" id="PNH10082.1"/>
    </source>
</evidence>
<gene>
    <name evidence="2" type="ORF">TSOC_003218</name>
</gene>
<feature type="region of interest" description="Disordered" evidence="1">
    <location>
        <begin position="1"/>
        <end position="22"/>
    </location>
</feature>
<feature type="compositionally biased region" description="Acidic residues" evidence="1">
    <location>
        <begin position="95"/>
        <end position="104"/>
    </location>
</feature>
<accession>A0A2J8AC26</accession>
<feature type="region of interest" description="Disordered" evidence="1">
    <location>
        <begin position="78"/>
        <end position="113"/>
    </location>
</feature>
<keyword evidence="3" id="KW-1185">Reference proteome</keyword>
<proteinExistence type="predicted"/>
<dbReference type="OrthoDB" id="347018at2759"/>
<dbReference type="AlphaFoldDB" id="A0A2J8AC26"/>
<comment type="caution">
    <text evidence="2">The sequence shown here is derived from an EMBL/GenBank/DDBJ whole genome shotgun (WGS) entry which is preliminary data.</text>
</comment>
<feature type="compositionally biased region" description="Basic and acidic residues" evidence="1">
    <location>
        <begin position="1"/>
        <end position="18"/>
    </location>
</feature>
<dbReference type="EMBL" id="PGGS01000067">
    <property type="protein sequence ID" value="PNH10082.1"/>
    <property type="molecule type" value="Genomic_DNA"/>
</dbReference>
<name>A0A2J8AC26_9CHLO</name>